<reference evidence="3" key="1">
    <citation type="submission" date="2022-05" db="EMBL/GenBank/DDBJ databases">
        <authorList>
            <person name="Oliphant S.A."/>
            <person name="Watson-Haigh N.S."/>
            <person name="Sumby K.M."/>
            <person name="Gardner J.M."/>
            <person name="Jiranek V."/>
        </authorList>
    </citation>
    <scope>NUCLEOTIDE SEQUENCE</scope>
    <source>
        <strain evidence="3">KI4_B1</strain>
    </source>
</reference>
<evidence type="ECO:0000259" key="2">
    <source>
        <dbReference type="Pfam" id="PF16364"/>
    </source>
</evidence>
<dbReference type="Pfam" id="PF16364">
    <property type="entry name" value="Antigen_C"/>
    <property type="match status" value="1"/>
</dbReference>
<keyword evidence="4" id="KW-1185">Reference proteome</keyword>
<evidence type="ECO:0000256" key="1">
    <source>
        <dbReference type="SAM" id="MobiDB-lite"/>
    </source>
</evidence>
<accession>A0A9Q8ZSG3</accession>
<name>A0A9Q8ZSG3_9LACO</name>
<feature type="region of interest" description="Disordered" evidence="1">
    <location>
        <begin position="95"/>
        <end position="142"/>
    </location>
</feature>
<gene>
    <name evidence="3" type="ORF">M3M40_05610</name>
</gene>
<proteinExistence type="predicted"/>
<dbReference type="Gene3D" id="2.60.40.740">
    <property type="match status" value="1"/>
</dbReference>
<dbReference type="InterPro" id="IPR032300">
    <property type="entry name" value="Antigen_C"/>
</dbReference>
<evidence type="ECO:0000313" key="3">
    <source>
        <dbReference type="EMBL" id="USS88963.1"/>
    </source>
</evidence>
<protein>
    <submittedName>
        <fullName evidence="3">LPXTG cell wall anchor domain-containing protein</fullName>
    </submittedName>
</protein>
<dbReference type="Proteomes" id="UP001055911">
    <property type="component" value="Chromosome"/>
</dbReference>
<dbReference type="AlphaFoldDB" id="A0A9Q8ZSG3"/>
<feature type="compositionally biased region" description="Polar residues" evidence="1">
    <location>
        <begin position="97"/>
        <end position="106"/>
    </location>
</feature>
<feature type="compositionally biased region" description="Low complexity" evidence="1">
    <location>
        <begin position="127"/>
        <end position="142"/>
    </location>
</feature>
<organism evidence="3 4">
    <name type="scientific">Fructilactobacillus cliffordii</name>
    <dbReference type="NCBI Taxonomy" id="2940299"/>
    <lineage>
        <taxon>Bacteria</taxon>
        <taxon>Bacillati</taxon>
        <taxon>Bacillota</taxon>
        <taxon>Bacilli</taxon>
        <taxon>Lactobacillales</taxon>
        <taxon>Lactobacillaceae</taxon>
        <taxon>Fructilactobacillus</taxon>
    </lineage>
</organism>
<sequence length="142" mass="15562">MSCPTFIGHYSSNNDFLNIINSDVNRKNEIKWDAYFQVKRIATGENITNIAEESYNHQIVKTNKVSTNTPEPATLASNCPTTITPILPSCPTPIPVKQTTPGQVQPSVKEAVKEAVQSDLSQQTAPSVKSTVQQVVSTMDKK</sequence>
<evidence type="ECO:0000313" key="4">
    <source>
        <dbReference type="Proteomes" id="UP001055911"/>
    </source>
</evidence>
<dbReference type="RefSeq" id="WP_252766480.1">
    <property type="nucleotide sequence ID" value="NZ_CP097119.1"/>
</dbReference>
<dbReference type="EMBL" id="CP097119">
    <property type="protein sequence ID" value="USS88963.1"/>
    <property type="molecule type" value="Genomic_DNA"/>
</dbReference>
<feature type="domain" description="Cell surface antigen C-terminal" evidence="2">
    <location>
        <begin position="12"/>
        <end position="70"/>
    </location>
</feature>